<evidence type="ECO:0000313" key="1">
    <source>
        <dbReference type="EMBL" id="VDK75088.1"/>
    </source>
</evidence>
<gene>
    <name evidence="1" type="ORF">NLS_LOCUS2742</name>
</gene>
<proteinExistence type="predicted"/>
<protein>
    <submittedName>
        <fullName evidence="1">Uncharacterized protein</fullName>
    </submittedName>
</protein>
<dbReference type="OMA" id="SHRFQVH"/>
<dbReference type="EMBL" id="UYRX01000133">
    <property type="protein sequence ID" value="VDK75088.1"/>
    <property type="molecule type" value="Genomic_DNA"/>
</dbReference>
<sequence>MLLAHIYGALLQVLHDNVETNSHRFQVHHLISDQTVINVEKISLSVYPLLKMIGILETECVYQFKRMDGIELARVYPKIALNGRTLVLKYEMMQLGVQMRAVILGTSLMLVLHEVYPDIRNALAASIVGIGSDVGKSA</sequence>
<keyword evidence="2" id="KW-1185">Reference proteome</keyword>
<evidence type="ECO:0000313" key="2">
    <source>
        <dbReference type="Proteomes" id="UP000277928"/>
    </source>
</evidence>
<dbReference type="Proteomes" id="UP000277928">
    <property type="component" value="Unassembled WGS sequence"/>
</dbReference>
<dbReference type="OrthoDB" id="5776635at2759"/>
<name>A0A3P6U8H1_LITSI</name>
<accession>A0A3P6U8H1</accession>
<reference evidence="1 2" key="1">
    <citation type="submission" date="2018-08" db="EMBL/GenBank/DDBJ databases">
        <authorList>
            <person name="Laetsch R D."/>
            <person name="Stevens L."/>
            <person name="Kumar S."/>
            <person name="Blaxter L. M."/>
        </authorList>
    </citation>
    <scope>NUCLEOTIDE SEQUENCE [LARGE SCALE GENOMIC DNA]</scope>
</reference>
<dbReference type="AlphaFoldDB" id="A0A3P6U8H1"/>
<organism evidence="1 2">
    <name type="scientific">Litomosoides sigmodontis</name>
    <name type="common">Filarial nematode worm</name>
    <dbReference type="NCBI Taxonomy" id="42156"/>
    <lineage>
        <taxon>Eukaryota</taxon>
        <taxon>Metazoa</taxon>
        <taxon>Ecdysozoa</taxon>
        <taxon>Nematoda</taxon>
        <taxon>Chromadorea</taxon>
        <taxon>Rhabditida</taxon>
        <taxon>Spirurina</taxon>
        <taxon>Spiruromorpha</taxon>
        <taxon>Filarioidea</taxon>
        <taxon>Onchocercidae</taxon>
        <taxon>Litomosoides</taxon>
    </lineage>
</organism>